<evidence type="ECO:0000313" key="2">
    <source>
        <dbReference type="Proteomes" id="UP000254807"/>
    </source>
</evidence>
<sequence>MKQGVADIKLIKEILEKCTANAIASGTGLSLSTVKKLKSGERSVEKLNLGDAIRVTEFAMKNRTAKIEIWK</sequence>
<gene>
    <name evidence="1" type="ORF">NCTC12360_02083</name>
</gene>
<dbReference type="RefSeq" id="WP_010709996.1">
    <property type="nucleotide sequence ID" value="NZ_JBHULA010000023.1"/>
</dbReference>
<dbReference type="AlphaFoldDB" id="A0A376H116"/>
<evidence type="ECO:0008006" key="3">
    <source>
        <dbReference type="Google" id="ProtNLM"/>
    </source>
</evidence>
<protein>
    <recommendedName>
        <fullName evidence="3">DNA-binding protein</fullName>
    </recommendedName>
</protein>
<dbReference type="OrthoDB" id="2188163at2"/>
<keyword evidence="2" id="KW-1185">Reference proteome</keyword>
<evidence type="ECO:0000313" key="1">
    <source>
        <dbReference type="EMBL" id="STD83612.1"/>
    </source>
</evidence>
<organism evidence="1 2">
    <name type="scientific">Enterococcus gallinarum</name>
    <dbReference type="NCBI Taxonomy" id="1353"/>
    <lineage>
        <taxon>Bacteria</taxon>
        <taxon>Bacillati</taxon>
        <taxon>Bacillota</taxon>
        <taxon>Bacilli</taxon>
        <taxon>Lactobacillales</taxon>
        <taxon>Enterococcaceae</taxon>
        <taxon>Enterococcus</taxon>
    </lineage>
</organism>
<name>A0A376H116_ENTGA</name>
<proteinExistence type="predicted"/>
<dbReference type="EMBL" id="UFYW01000001">
    <property type="protein sequence ID" value="STD83612.1"/>
    <property type="molecule type" value="Genomic_DNA"/>
</dbReference>
<reference evidence="1 2" key="1">
    <citation type="submission" date="2018-06" db="EMBL/GenBank/DDBJ databases">
        <authorList>
            <consortium name="Pathogen Informatics"/>
            <person name="Doyle S."/>
        </authorList>
    </citation>
    <scope>NUCLEOTIDE SEQUENCE [LARGE SCALE GENOMIC DNA]</scope>
    <source>
        <strain evidence="1 2">NCTC12360</strain>
    </source>
</reference>
<dbReference type="Proteomes" id="UP000254807">
    <property type="component" value="Unassembled WGS sequence"/>
</dbReference>
<accession>A0A376H116</accession>